<name>A0A0B0PJU4_GOSAR</name>
<evidence type="ECO:0000313" key="2">
    <source>
        <dbReference type="Proteomes" id="UP000032142"/>
    </source>
</evidence>
<organism evidence="1 2">
    <name type="scientific">Gossypium arboreum</name>
    <name type="common">Tree cotton</name>
    <name type="synonym">Gossypium nanking</name>
    <dbReference type="NCBI Taxonomy" id="29729"/>
    <lineage>
        <taxon>Eukaryota</taxon>
        <taxon>Viridiplantae</taxon>
        <taxon>Streptophyta</taxon>
        <taxon>Embryophyta</taxon>
        <taxon>Tracheophyta</taxon>
        <taxon>Spermatophyta</taxon>
        <taxon>Magnoliopsida</taxon>
        <taxon>eudicotyledons</taxon>
        <taxon>Gunneridae</taxon>
        <taxon>Pentapetalae</taxon>
        <taxon>rosids</taxon>
        <taxon>malvids</taxon>
        <taxon>Malvales</taxon>
        <taxon>Malvaceae</taxon>
        <taxon>Malvoideae</taxon>
        <taxon>Gossypium</taxon>
    </lineage>
</organism>
<keyword evidence="2" id="KW-1185">Reference proteome</keyword>
<reference evidence="2" key="1">
    <citation type="submission" date="2014-09" db="EMBL/GenBank/DDBJ databases">
        <authorList>
            <person name="Mudge J."/>
            <person name="Ramaraj T."/>
            <person name="Lindquist I.E."/>
            <person name="Bharti A.K."/>
            <person name="Sundararajan A."/>
            <person name="Cameron C.T."/>
            <person name="Woodward J.E."/>
            <person name="May G.D."/>
            <person name="Brubaker C."/>
            <person name="Broadhvest J."/>
            <person name="Wilkins T.A."/>
        </authorList>
    </citation>
    <scope>NUCLEOTIDE SEQUENCE</scope>
    <source>
        <strain evidence="2">cv. AKA8401</strain>
    </source>
</reference>
<dbReference type="EMBL" id="KN431565">
    <property type="protein sequence ID" value="KHG25177.1"/>
    <property type="molecule type" value="Genomic_DNA"/>
</dbReference>
<sequence>MNFLSYPRILMFPNGSNGHSEKMNDFVKLYPIQVCLNCMLCLRMRGKYTSK</sequence>
<gene>
    <name evidence="1" type="ORF">F383_30536</name>
</gene>
<dbReference type="AlphaFoldDB" id="A0A0B0PJU4"/>
<dbReference type="Proteomes" id="UP000032142">
    <property type="component" value="Unassembled WGS sequence"/>
</dbReference>
<evidence type="ECO:0000313" key="1">
    <source>
        <dbReference type="EMBL" id="KHG25177.1"/>
    </source>
</evidence>
<proteinExistence type="predicted"/>
<accession>A0A0B0PJU4</accession>
<protein>
    <submittedName>
        <fullName evidence="1">Uncharacterized protein</fullName>
    </submittedName>
</protein>